<dbReference type="AlphaFoldDB" id="A0AAN6YWV9"/>
<sequence>MDGWSFVYKGGALLVRSVTTKKDARPERQSGIVKIDGESMSTEKTVDATQIKSMQLGRRTKPARKCREREKERSKCRLSRLRNDWKIHDGVVKNGDGERSTAGNRTVMRTAGPDRMGNQEKRMWLAENYFYSMAQQWHYGTMRWEVGVRRGATSS</sequence>
<gene>
    <name evidence="2" type="ORF">N656DRAFT_7956</name>
</gene>
<reference evidence="2" key="2">
    <citation type="submission" date="2023-05" db="EMBL/GenBank/DDBJ databases">
        <authorList>
            <consortium name="Lawrence Berkeley National Laboratory"/>
            <person name="Steindorff A."/>
            <person name="Hensen N."/>
            <person name="Bonometti L."/>
            <person name="Westerberg I."/>
            <person name="Brannstrom I.O."/>
            <person name="Guillou S."/>
            <person name="Cros-Aarteil S."/>
            <person name="Calhoun S."/>
            <person name="Haridas S."/>
            <person name="Kuo A."/>
            <person name="Mondo S."/>
            <person name="Pangilinan J."/>
            <person name="Riley R."/>
            <person name="Labutti K."/>
            <person name="Andreopoulos B."/>
            <person name="Lipzen A."/>
            <person name="Chen C."/>
            <person name="Yanf M."/>
            <person name="Daum C."/>
            <person name="Ng V."/>
            <person name="Clum A."/>
            <person name="Ohm R."/>
            <person name="Martin F."/>
            <person name="Silar P."/>
            <person name="Natvig D."/>
            <person name="Lalanne C."/>
            <person name="Gautier V."/>
            <person name="Ament-Velasquez S.L."/>
            <person name="Kruys A."/>
            <person name="Hutchinson M.I."/>
            <person name="Powell A.J."/>
            <person name="Barry K."/>
            <person name="Miller A.N."/>
            <person name="Grigoriev I.V."/>
            <person name="Debuchy R."/>
            <person name="Gladieux P."/>
            <person name="Thoren M.H."/>
            <person name="Johannesson H."/>
        </authorList>
    </citation>
    <scope>NUCLEOTIDE SEQUENCE</scope>
    <source>
        <strain evidence="2">CBS 508.74</strain>
    </source>
</reference>
<feature type="region of interest" description="Disordered" evidence="1">
    <location>
        <begin position="90"/>
        <end position="115"/>
    </location>
</feature>
<evidence type="ECO:0000256" key="1">
    <source>
        <dbReference type="SAM" id="MobiDB-lite"/>
    </source>
</evidence>
<evidence type="ECO:0000313" key="2">
    <source>
        <dbReference type="EMBL" id="KAK4117050.1"/>
    </source>
</evidence>
<dbReference type="EMBL" id="MU853332">
    <property type="protein sequence ID" value="KAK4117050.1"/>
    <property type="molecule type" value="Genomic_DNA"/>
</dbReference>
<name>A0AAN6YWV9_9PEZI</name>
<dbReference type="RefSeq" id="XP_064674620.1">
    <property type="nucleotide sequence ID" value="XM_064817436.1"/>
</dbReference>
<organism evidence="2 3">
    <name type="scientific">Canariomyces notabilis</name>
    <dbReference type="NCBI Taxonomy" id="2074819"/>
    <lineage>
        <taxon>Eukaryota</taxon>
        <taxon>Fungi</taxon>
        <taxon>Dikarya</taxon>
        <taxon>Ascomycota</taxon>
        <taxon>Pezizomycotina</taxon>
        <taxon>Sordariomycetes</taxon>
        <taxon>Sordariomycetidae</taxon>
        <taxon>Sordariales</taxon>
        <taxon>Chaetomiaceae</taxon>
        <taxon>Canariomyces</taxon>
    </lineage>
</organism>
<evidence type="ECO:0000313" key="3">
    <source>
        <dbReference type="Proteomes" id="UP001302812"/>
    </source>
</evidence>
<protein>
    <submittedName>
        <fullName evidence="2">Uncharacterized protein</fullName>
    </submittedName>
</protein>
<proteinExistence type="predicted"/>
<reference evidence="2" key="1">
    <citation type="journal article" date="2023" name="Mol. Phylogenet. Evol.">
        <title>Genome-scale phylogeny and comparative genomics of the fungal order Sordariales.</title>
        <authorList>
            <person name="Hensen N."/>
            <person name="Bonometti L."/>
            <person name="Westerberg I."/>
            <person name="Brannstrom I.O."/>
            <person name="Guillou S."/>
            <person name="Cros-Aarteil S."/>
            <person name="Calhoun S."/>
            <person name="Haridas S."/>
            <person name="Kuo A."/>
            <person name="Mondo S."/>
            <person name="Pangilinan J."/>
            <person name="Riley R."/>
            <person name="LaButti K."/>
            <person name="Andreopoulos B."/>
            <person name="Lipzen A."/>
            <person name="Chen C."/>
            <person name="Yan M."/>
            <person name="Daum C."/>
            <person name="Ng V."/>
            <person name="Clum A."/>
            <person name="Steindorff A."/>
            <person name="Ohm R.A."/>
            <person name="Martin F."/>
            <person name="Silar P."/>
            <person name="Natvig D.O."/>
            <person name="Lalanne C."/>
            <person name="Gautier V."/>
            <person name="Ament-Velasquez S.L."/>
            <person name="Kruys A."/>
            <person name="Hutchinson M.I."/>
            <person name="Powell A.J."/>
            <person name="Barry K."/>
            <person name="Miller A.N."/>
            <person name="Grigoriev I.V."/>
            <person name="Debuchy R."/>
            <person name="Gladieux P."/>
            <person name="Hiltunen Thoren M."/>
            <person name="Johannesson H."/>
        </authorList>
    </citation>
    <scope>NUCLEOTIDE SEQUENCE</scope>
    <source>
        <strain evidence="2">CBS 508.74</strain>
    </source>
</reference>
<accession>A0AAN6YWV9</accession>
<comment type="caution">
    <text evidence="2">The sequence shown here is derived from an EMBL/GenBank/DDBJ whole genome shotgun (WGS) entry which is preliminary data.</text>
</comment>
<dbReference type="Proteomes" id="UP001302812">
    <property type="component" value="Unassembled WGS sequence"/>
</dbReference>
<feature type="compositionally biased region" description="Basic and acidic residues" evidence="1">
    <location>
        <begin position="90"/>
        <end position="99"/>
    </location>
</feature>
<keyword evidence="3" id="KW-1185">Reference proteome</keyword>
<dbReference type="GeneID" id="89941561"/>